<accession>A0A4Q7MPF4</accession>
<evidence type="ECO:0000256" key="9">
    <source>
        <dbReference type="ARBA" id="ARBA00023136"/>
    </source>
</evidence>
<dbReference type="InterPro" id="IPR001543">
    <property type="entry name" value="FliN-like_C"/>
</dbReference>
<keyword evidence="8" id="KW-0283">Flagellar rotation</keyword>
<dbReference type="EMBL" id="SGWZ01000003">
    <property type="protein sequence ID" value="RZS69593.1"/>
    <property type="molecule type" value="Genomic_DNA"/>
</dbReference>
<evidence type="ECO:0000256" key="10">
    <source>
        <dbReference type="ARBA" id="ARBA00023143"/>
    </source>
</evidence>
<evidence type="ECO:0000256" key="3">
    <source>
        <dbReference type="ARBA" id="ARBA00011049"/>
    </source>
</evidence>
<evidence type="ECO:0000256" key="8">
    <source>
        <dbReference type="ARBA" id="ARBA00022779"/>
    </source>
</evidence>
<evidence type="ECO:0000313" key="14">
    <source>
        <dbReference type="EMBL" id="RZS69593.1"/>
    </source>
</evidence>
<keyword evidence="14" id="KW-0282">Flagellum</keyword>
<dbReference type="PANTHER" id="PTHR30034">
    <property type="entry name" value="FLAGELLAR MOTOR SWITCH PROTEIN FLIM"/>
    <property type="match status" value="1"/>
</dbReference>
<evidence type="ECO:0000256" key="12">
    <source>
        <dbReference type="NCBIfam" id="TIGR01397"/>
    </source>
</evidence>
<dbReference type="PIRSF" id="PIRSF002888">
    <property type="entry name" value="FliM"/>
    <property type="match status" value="1"/>
</dbReference>
<dbReference type="PANTHER" id="PTHR30034:SF3">
    <property type="entry name" value="FLAGELLAR MOTOR SWITCH PROTEIN FLIM"/>
    <property type="match status" value="1"/>
</dbReference>
<keyword evidence="6" id="KW-0145">Chemotaxis</keyword>
<dbReference type="InterPro" id="IPR036429">
    <property type="entry name" value="SpoA-like_sf"/>
</dbReference>
<evidence type="ECO:0000313" key="15">
    <source>
        <dbReference type="Proteomes" id="UP000292039"/>
    </source>
</evidence>
<name>A0A4Q7MPF4_9BURK</name>
<feature type="domain" description="Flagellar motor switch protein FliN-like C-terminal" evidence="13">
    <location>
        <begin position="255"/>
        <end position="323"/>
    </location>
</feature>
<organism evidence="14 15">
    <name type="scientific">Kerstersia gyiorum</name>
    <dbReference type="NCBI Taxonomy" id="206506"/>
    <lineage>
        <taxon>Bacteria</taxon>
        <taxon>Pseudomonadati</taxon>
        <taxon>Pseudomonadota</taxon>
        <taxon>Betaproteobacteria</taxon>
        <taxon>Burkholderiales</taxon>
        <taxon>Alcaligenaceae</taxon>
        <taxon>Kerstersia</taxon>
    </lineage>
</organism>
<keyword evidence="9" id="KW-0472">Membrane</keyword>
<keyword evidence="14" id="KW-0966">Cell projection</keyword>
<dbReference type="SUPFAM" id="SSF103039">
    <property type="entry name" value="CheC-like"/>
    <property type="match status" value="1"/>
</dbReference>
<dbReference type="GO" id="GO:0005886">
    <property type="term" value="C:plasma membrane"/>
    <property type="evidence" value="ECO:0007669"/>
    <property type="project" value="UniProtKB-SubCell"/>
</dbReference>
<keyword evidence="14" id="KW-0969">Cilium</keyword>
<comment type="similarity">
    <text evidence="3">Belongs to the FliM family.</text>
</comment>
<dbReference type="InterPro" id="IPR028976">
    <property type="entry name" value="CheC-like_sf"/>
</dbReference>
<dbReference type="GO" id="GO:0003774">
    <property type="term" value="F:cytoskeletal motor activity"/>
    <property type="evidence" value="ECO:0007669"/>
    <property type="project" value="InterPro"/>
</dbReference>
<sequence length="336" mass="37878">MGYEAFLSQDEVDALVAEVSGDTSAQDAAEQADAGAVRAYDLGSPDRIVRRRMQTLELINERFGRNIRSALLQFMRRSADVSVSSLRIMKYIDFERNLPVPSNLNMVAMRPLRGSALFVFDPSLVFLVVDSLFGGSGRYHTRVEGREFTLTEQRVIQRLLRLTLDCYGKSWEPVYPIDFEYIRSEMHTKFASITDSNEAVVVSAFRIEFGTVGGTLHICLPYSMIEPIRDLLTRPLQDASLDAADRRWTSLLAREVRQAEVTLAAQFGHIPLKLQDLLKLKIGDVLPLERPETVQASVNNVPVMECEYGRHNGSYALRVRQILAHPDLDSNEIDAL</sequence>
<dbReference type="GO" id="GO:0050918">
    <property type="term" value="P:positive chemotaxis"/>
    <property type="evidence" value="ECO:0007669"/>
    <property type="project" value="TreeGrafter"/>
</dbReference>
<dbReference type="RefSeq" id="WP_130487215.1">
    <property type="nucleotide sequence ID" value="NZ_CBCSEB010000011.1"/>
</dbReference>
<evidence type="ECO:0000259" key="13">
    <source>
        <dbReference type="Pfam" id="PF01052"/>
    </source>
</evidence>
<comment type="subcellular location">
    <subcellularLocation>
        <location evidence="1">Bacterial flagellum basal body</location>
    </subcellularLocation>
    <subcellularLocation>
        <location evidence="2">Cell inner membrane</location>
        <topology evidence="2">Peripheral membrane protein</topology>
    </subcellularLocation>
</comment>
<comment type="caution">
    <text evidence="14">The sequence shown here is derived from an EMBL/GenBank/DDBJ whole genome shotgun (WGS) entry which is preliminary data.</text>
</comment>
<proteinExistence type="inferred from homology"/>
<dbReference type="CDD" id="cd17908">
    <property type="entry name" value="FliM"/>
    <property type="match status" value="1"/>
</dbReference>
<dbReference type="Pfam" id="PF02154">
    <property type="entry name" value="FliM"/>
    <property type="match status" value="1"/>
</dbReference>
<evidence type="ECO:0000256" key="1">
    <source>
        <dbReference type="ARBA" id="ARBA00004117"/>
    </source>
</evidence>
<dbReference type="GO" id="GO:0009425">
    <property type="term" value="C:bacterial-type flagellum basal body"/>
    <property type="evidence" value="ECO:0007669"/>
    <property type="project" value="UniProtKB-SubCell"/>
</dbReference>
<comment type="function">
    <text evidence="11">FliM is one of three proteins (FliG, FliN, FliM) that forms the rotor-mounted switch complex (C ring), located at the base of the basal body. This complex interacts with the CheY and CheZ chemotaxis proteins, in addition to contacting components of the motor that determine the direction of flagellar rotation.</text>
</comment>
<dbReference type="NCBIfam" id="TIGR01397">
    <property type="entry name" value="fliM_switch"/>
    <property type="match status" value="1"/>
</dbReference>
<dbReference type="SUPFAM" id="SSF101801">
    <property type="entry name" value="Surface presentation of antigens (SPOA)"/>
    <property type="match status" value="1"/>
</dbReference>
<dbReference type="PRINTS" id="PR00955">
    <property type="entry name" value="FLGMOTORFLIM"/>
</dbReference>
<dbReference type="AlphaFoldDB" id="A0A4Q7MPF4"/>
<keyword evidence="7" id="KW-0997">Cell inner membrane</keyword>
<dbReference type="Gene3D" id="3.40.1550.10">
    <property type="entry name" value="CheC-like"/>
    <property type="match status" value="1"/>
</dbReference>
<keyword evidence="5" id="KW-1003">Cell membrane</keyword>
<protein>
    <recommendedName>
        <fullName evidence="4 12">Flagellar motor switch protein FliM</fullName>
    </recommendedName>
</protein>
<dbReference type="Pfam" id="PF01052">
    <property type="entry name" value="FliMN_C"/>
    <property type="match status" value="1"/>
</dbReference>
<evidence type="ECO:0000256" key="5">
    <source>
        <dbReference type="ARBA" id="ARBA00022475"/>
    </source>
</evidence>
<evidence type="ECO:0000256" key="6">
    <source>
        <dbReference type="ARBA" id="ARBA00022500"/>
    </source>
</evidence>
<evidence type="ECO:0000256" key="11">
    <source>
        <dbReference type="ARBA" id="ARBA00025044"/>
    </source>
</evidence>
<dbReference type="InterPro" id="IPR001689">
    <property type="entry name" value="Flag_FliM"/>
</dbReference>
<dbReference type="Gene3D" id="2.30.330.10">
    <property type="entry name" value="SpoA-like"/>
    <property type="match status" value="1"/>
</dbReference>
<gene>
    <name evidence="14" type="ORF">EV679_2197</name>
</gene>
<evidence type="ECO:0000256" key="7">
    <source>
        <dbReference type="ARBA" id="ARBA00022519"/>
    </source>
</evidence>
<dbReference type="GO" id="GO:0071978">
    <property type="term" value="P:bacterial-type flagellum-dependent swarming motility"/>
    <property type="evidence" value="ECO:0007669"/>
    <property type="project" value="TreeGrafter"/>
</dbReference>
<evidence type="ECO:0000256" key="4">
    <source>
        <dbReference type="ARBA" id="ARBA00021898"/>
    </source>
</evidence>
<reference evidence="14 15" key="1">
    <citation type="submission" date="2019-02" db="EMBL/GenBank/DDBJ databases">
        <title>Genomic Encyclopedia of Type Strains, Phase IV (KMG-IV): sequencing the most valuable type-strain genomes for metagenomic binning, comparative biology and taxonomic classification.</title>
        <authorList>
            <person name="Goeker M."/>
        </authorList>
    </citation>
    <scope>NUCLEOTIDE SEQUENCE [LARGE SCALE GENOMIC DNA]</scope>
    <source>
        <strain evidence="14 15">DSM 16618</strain>
    </source>
</reference>
<evidence type="ECO:0000256" key="2">
    <source>
        <dbReference type="ARBA" id="ARBA00004417"/>
    </source>
</evidence>
<dbReference type="Proteomes" id="UP000292039">
    <property type="component" value="Unassembled WGS sequence"/>
</dbReference>
<keyword evidence="10" id="KW-0975">Bacterial flagellum</keyword>